<dbReference type="InterPro" id="IPR000719">
    <property type="entry name" value="Prot_kinase_dom"/>
</dbReference>
<feature type="region of interest" description="Disordered" evidence="6">
    <location>
        <begin position="323"/>
        <end position="403"/>
    </location>
</feature>
<reference evidence="8" key="1">
    <citation type="submission" date="2023-07" db="EMBL/GenBank/DDBJ databases">
        <title>Comparative genomics of wheat-associated soil bacteria to identify genetic determinants of phenazine resistance.</title>
        <authorList>
            <person name="Mouncey N."/>
        </authorList>
    </citation>
    <scope>NUCLEOTIDE SEQUENCE</scope>
    <source>
        <strain evidence="8">V4I22</strain>
    </source>
</reference>
<evidence type="ECO:0000256" key="4">
    <source>
        <dbReference type="ARBA" id="ARBA00022777"/>
    </source>
</evidence>
<evidence type="ECO:0000256" key="1">
    <source>
        <dbReference type="ARBA" id="ARBA00012513"/>
    </source>
</evidence>
<keyword evidence="3" id="KW-0547">Nucleotide-binding</keyword>
<dbReference type="AlphaFoldDB" id="A0AAW8FV27"/>
<keyword evidence="2 8" id="KW-0808">Transferase</keyword>
<dbReference type="InterPro" id="IPR050660">
    <property type="entry name" value="NEK_Ser/Thr_kinase"/>
</dbReference>
<dbReference type="PANTHER" id="PTHR43671">
    <property type="entry name" value="SERINE/THREONINE-PROTEIN KINASE NEK"/>
    <property type="match status" value="1"/>
</dbReference>
<dbReference type="CDD" id="cd14014">
    <property type="entry name" value="STKc_PknB_like"/>
    <property type="match status" value="1"/>
</dbReference>
<dbReference type="Proteomes" id="UP001234216">
    <property type="component" value="Unassembled WGS sequence"/>
</dbReference>
<feature type="compositionally biased region" description="Low complexity" evidence="6">
    <location>
        <begin position="382"/>
        <end position="392"/>
    </location>
</feature>
<dbReference type="PANTHER" id="PTHR43671:SF13">
    <property type="entry name" value="SERINE_THREONINE-PROTEIN KINASE NEK2"/>
    <property type="match status" value="1"/>
</dbReference>
<dbReference type="Gene3D" id="3.40.1000.10">
    <property type="entry name" value="Mog1/PsbP, alpha/beta/alpha sandwich"/>
    <property type="match status" value="1"/>
</dbReference>
<dbReference type="GO" id="GO:0004674">
    <property type="term" value="F:protein serine/threonine kinase activity"/>
    <property type="evidence" value="ECO:0007669"/>
    <property type="project" value="UniProtKB-KW"/>
</dbReference>
<proteinExistence type="predicted"/>
<dbReference type="RefSeq" id="WP_306986083.1">
    <property type="nucleotide sequence ID" value="NZ_JAUSYQ010000002.1"/>
</dbReference>
<keyword evidence="5" id="KW-0067">ATP-binding</keyword>
<organism evidence="8 9">
    <name type="scientific">Streptomyces canus</name>
    <dbReference type="NCBI Taxonomy" id="58343"/>
    <lineage>
        <taxon>Bacteria</taxon>
        <taxon>Bacillati</taxon>
        <taxon>Actinomycetota</taxon>
        <taxon>Actinomycetes</taxon>
        <taxon>Kitasatosporales</taxon>
        <taxon>Streptomycetaceae</taxon>
        <taxon>Streptomyces</taxon>
        <taxon>Streptomyces aurantiacus group</taxon>
    </lineage>
</organism>
<dbReference type="InterPro" id="IPR011009">
    <property type="entry name" value="Kinase-like_dom_sf"/>
</dbReference>
<comment type="caution">
    <text evidence="8">The sequence shown here is derived from an EMBL/GenBank/DDBJ whole genome shotgun (WGS) entry which is preliminary data.</text>
</comment>
<evidence type="ECO:0000256" key="3">
    <source>
        <dbReference type="ARBA" id="ARBA00022741"/>
    </source>
</evidence>
<evidence type="ECO:0000256" key="5">
    <source>
        <dbReference type="ARBA" id="ARBA00022840"/>
    </source>
</evidence>
<evidence type="ECO:0000259" key="7">
    <source>
        <dbReference type="PROSITE" id="PS50011"/>
    </source>
</evidence>
<keyword evidence="8" id="KW-0723">Serine/threonine-protein kinase</keyword>
<accession>A0AAW8FV27</accession>
<feature type="compositionally biased region" description="Pro residues" evidence="6">
    <location>
        <begin position="371"/>
        <end position="381"/>
    </location>
</feature>
<dbReference type="Gene3D" id="1.10.510.10">
    <property type="entry name" value="Transferase(Phosphotransferase) domain 1"/>
    <property type="match status" value="1"/>
</dbReference>
<gene>
    <name evidence="8" type="ORF">QFZ22_009125</name>
</gene>
<dbReference type="Pfam" id="PF00069">
    <property type="entry name" value="Pkinase"/>
    <property type="match status" value="1"/>
</dbReference>
<evidence type="ECO:0000256" key="2">
    <source>
        <dbReference type="ARBA" id="ARBA00022679"/>
    </source>
</evidence>
<sequence length="550" mass="58244">MTMVKAHVSTHELVAGRYRPLDVLHRETNRTWWYGEDVSTERPCLLTEIGLPAGTDEETSLRTAAGVVRMSKTMRVLSPGRIAAVVDAVAQGGALWTVTEPVDGIPLGELLGRQGTFDHVRAARIGLELLEVLDAAHSEGITHGELSPGQVFVHHQGSVVVTGWGLAGATLAPRLSAPSYASPEQARDERIGPAADLWALGAILYTLVEGRPPFRDRDRPAATLKGVDRLPLRAPVRAGPLTQTVQGLLRKNSHERLSRTAVRGALLRVLDEDPDATPPEEPRSRLRVLHGVAPGRSSRFLIAGTALAVVTVAAAVLTVTKALPGGDSATTGEAPAPSASASASVPAPPPPVPSSSVTASGSRTDESVDPPATPTPTPTPTTTPSRTASPTAGTGLPPGYSEYRSPEGFSIALPKGWKPLETERQGDLAYRVTFGASGDPRTLAVTYSKAVGTDAVAVWRDDVEPGLEDNPGYQRIGDIRATTYQGREAADMQWVEDVDGARVRTFGRGFLIGGGRGYSLRWTTPAADWNADTNQLALDTFLSSLRVPSD</sequence>
<dbReference type="PROSITE" id="PS50011">
    <property type="entry name" value="PROTEIN_KINASE_DOM"/>
    <property type="match status" value="1"/>
</dbReference>
<dbReference type="SMART" id="SM00220">
    <property type="entry name" value="S_TKc"/>
    <property type="match status" value="1"/>
</dbReference>
<dbReference type="EMBL" id="JAUSZV010000005">
    <property type="protein sequence ID" value="MDQ0913140.1"/>
    <property type="molecule type" value="Genomic_DNA"/>
</dbReference>
<feature type="domain" description="Protein kinase" evidence="7">
    <location>
        <begin position="1"/>
        <end position="267"/>
    </location>
</feature>
<protein>
    <recommendedName>
        <fullName evidence="1">non-specific serine/threonine protein kinase</fullName>
        <ecNumber evidence="1">2.7.11.1</ecNumber>
    </recommendedName>
</protein>
<dbReference type="SUPFAM" id="SSF56112">
    <property type="entry name" value="Protein kinase-like (PK-like)"/>
    <property type="match status" value="1"/>
</dbReference>
<evidence type="ECO:0000313" key="8">
    <source>
        <dbReference type="EMBL" id="MDQ0913140.1"/>
    </source>
</evidence>
<dbReference type="GO" id="GO:0005524">
    <property type="term" value="F:ATP binding"/>
    <property type="evidence" value="ECO:0007669"/>
    <property type="project" value="UniProtKB-KW"/>
</dbReference>
<evidence type="ECO:0000256" key="6">
    <source>
        <dbReference type="SAM" id="MobiDB-lite"/>
    </source>
</evidence>
<name>A0AAW8FV27_9ACTN</name>
<dbReference type="EC" id="2.7.11.1" evidence="1"/>
<keyword evidence="4 8" id="KW-0418">Kinase</keyword>
<feature type="compositionally biased region" description="Low complexity" evidence="6">
    <location>
        <begin position="328"/>
        <end position="345"/>
    </location>
</feature>
<evidence type="ECO:0000313" key="9">
    <source>
        <dbReference type="Proteomes" id="UP001234216"/>
    </source>
</evidence>